<dbReference type="Pfam" id="PF00096">
    <property type="entry name" value="zf-C2H2"/>
    <property type="match status" value="1"/>
</dbReference>
<dbReference type="EMBL" id="GBXM01017048">
    <property type="protein sequence ID" value="JAH91529.1"/>
    <property type="molecule type" value="Transcribed_RNA"/>
</dbReference>
<dbReference type="PROSITE" id="PS00028">
    <property type="entry name" value="ZINC_FINGER_C2H2_1"/>
    <property type="match status" value="1"/>
</dbReference>
<accession>A0A0E9WMA8</accession>
<evidence type="ECO:0000256" key="1">
    <source>
        <dbReference type="ARBA" id="ARBA00022723"/>
    </source>
</evidence>
<evidence type="ECO:0000259" key="7">
    <source>
        <dbReference type="PROSITE" id="PS50157"/>
    </source>
</evidence>
<protein>
    <recommendedName>
        <fullName evidence="7">C2H2-type domain-containing protein</fullName>
    </recommendedName>
</protein>
<dbReference type="GO" id="GO:0000981">
    <property type="term" value="F:DNA-binding transcription factor activity, RNA polymerase II-specific"/>
    <property type="evidence" value="ECO:0007669"/>
    <property type="project" value="TreeGrafter"/>
</dbReference>
<dbReference type="GO" id="GO:0000978">
    <property type="term" value="F:RNA polymerase II cis-regulatory region sequence-specific DNA binding"/>
    <property type="evidence" value="ECO:0007669"/>
    <property type="project" value="TreeGrafter"/>
</dbReference>
<dbReference type="InterPro" id="IPR036236">
    <property type="entry name" value="Znf_C2H2_sf"/>
</dbReference>
<evidence type="ECO:0000256" key="2">
    <source>
        <dbReference type="ARBA" id="ARBA00022737"/>
    </source>
</evidence>
<dbReference type="AlphaFoldDB" id="A0A0E9WMA8"/>
<keyword evidence="5" id="KW-0539">Nucleus</keyword>
<name>A0A0E9WMA8_ANGAN</name>
<keyword evidence="4" id="KW-0862">Zinc</keyword>
<dbReference type="InterPro" id="IPR013087">
    <property type="entry name" value="Znf_C2H2_type"/>
</dbReference>
<evidence type="ECO:0000256" key="3">
    <source>
        <dbReference type="ARBA" id="ARBA00022771"/>
    </source>
</evidence>
<dbReference type="PROSITE" id="PS50157">
    <property type="entry name" value="ZINC_FINGER_C2H2_2"/>
    <property type="match status" value="1"/>
</dbReference>
<dbReference type="Gene3D" id="3.30.160.60">
    <property type="entry name" value="Classic Zinc Finger"/>
    <property type="match status" value="1"/>
</dbReference>
<reference evidence="8" key="2">
    <citation type="journal article" date="2015" name="Fish Shellfish Immunol.">
        <title>Early steps in the European eel (Anguilla anguilla)-Vibrio vulnificus interaction in the gills: Role of the RtxA13 toxin.</title>
        <authorList>
            <person name="Callol A."/>
            <person name="Pajuelo D."/>
            <person name="Ebbesson L."/>
            <person name="Teles M."/>
            <person name="MacKenzie S."/>
            <person name="Amaro C."/>
        </authorList>
    </citation>
    <scope>NUCLEOTIDE SEQUENCE</scope>
</reference>
<keyword evidence="2" id="KW-0677">Repeat</keyword>
<feature type="domain" description="C2H2-type" evidence="7">
    <location>
        <begin position="10"/>
        <end position="37"/>
    </location>
</feature>
<dbReference type="SUPFAM" id="SSF57667">
    <property type="entry name" value="beta-beta-alpha zinc fingers"/>
    <property type="match status" value="1"/>
</dbReference>
<keyword evidence="3 6" id="KW-0863">Zinc-finger</keyword>
<proteinExistence type="predicted"/>
<keyword evidence="1" id="KW-0479">Metal-binding</keyword>
<dbReference type="GO" id="GO:0008270">
    <property type="term" value="F:zinc ion binding"/>
    <property type="evidence" value="ECO:0007669"/>
    <property type="project" value="UniProtKB-KW"/>
</dbReference>
<dbReference type="PANTHER" id="PTHR23235">
    <property type="entry name" value="KRUEPPEL-LIKE TRANSCRIPTION FACTOR"/>
    <property type="match status" value="1"/>
</dbReference>
<organism evidence="8">
    <name type="scientific">Anguilla anguilla</name>
    <name type="common">European freshwater eel</name>
    <name type="synonym">Muraena anguilla</name>
    <dbReference type="NCBI Taxonomy" id="7936"/>
    <lineage>
        <taxon>Eukaryota</taxon>
        <taxon>Metazoa</taxon>
        <taxon>Chordata</taxon>
        <taxon>Craniata</taxon>
        <taxon>Vertebrata</taxon>
        <taxon>Euteleostomi</taxon>
        <taxon>Actinopterygii</taxon>
        <taxon>Neopterygii</taxon>
        <taxon>Teleostei</taxon>
        <taxon>Anguilliformes</taxon>
        <taxon>Anguillidae</taxon>
        <taxon>Anguilla</taxon>
    </lineage>
</organism>
<sequence>MRIHTGEKSYKCMHCEKCFCRNSSLQMHLRIHTGEKPYMSSP</sequence>
<dbReference type="FunFam" id="3.30.160.60:FF:002343">
    <property type="entry name" value="Zinc finger protein 33A"/>
    <property type="match status" value="1"/>
</dbReference>
<dbReference type="PANTHER" id="PTHR23235:SF142">
    <property type="entry name" value="ZINC FINGER PROTEIN 384"/>
    <property type="match status" value="1"/>
</dbReference>
<evidence type="ECO:0000313" key="8">
    <source>
        <dbReference type="EMBL" id="JAH91529.1"/>
    </source>
</evidence>
<evidence type="ECO:0000256" key="5">
    <source>
        <dbReference type="ARBA" id="ARBA00023242"/>
    </source>
</evidence>
<evidence type="ECO:0000256" key="6">
    <source>
        <dbReference type="PROSITE-ProRule" id="PRU00042"/>
    </source>
</evidence>
<evidence type="ECO:0000256" key="4">
    <source>
        <dbReference type="ARBA" id="ARBA00022833"/>
    </source>
</evidence>
<reference evidence="8" key="1">
    <citation type="submission" date="2014-11" db="EMBL/GenBank/DDBJ databases">
        <authorList>
            <person name="Amaro Gonzalez C."/>
        </authorList>
    </citation>
    <scope>NUCLEOTIDE SEQUENCE</scope>
</reference>